<dbReference type="EMBL" id="JYDQ01000006">
    <property type="protein sequence ID" value="KRY22851.1"/>
    <property type="molecule type" value="Genomic_DNA"/>
</dbReference>
<comment type="caution">
    <text evidence="1">The sequence shown here is derived from an EMBL/GenBank/DDBJ whole genome shotgun (WGS) entry which is preliminary data.</text>
</comment>
<proteinExistence type="predicted"/>
<accession>A0A0V1AF41</accession>
<name>A0A0V1AF41_9BILA</name>
<evidence type="ECO:0000313" key="1">
    <source>
        <dbReference type="EMBL" id="KRY22851.1"/>
    </source>
</evidence>
<dbReference type="AlphaFoldDB" id="A0A0V1AF41"/>
<reference evidence="1 2" key="1">
    <citation type="submission" date="2015-01" db="EMBL/GenBank/DDBJ databases">
        <title>Evolution of Trichinella species and genotypes.</title>
        <authorList>
            <person name="Korhonen P.K."/>
            <person name="Edoardo P."/>
            <person name="Giuseppe L.R."/>
            <person name="Gasser R.B."/>
        </authorList>
    </citation>
    <scope>NUCLEOTIDE SEQUENCE [LARGE SCALE GENOMIC DNA]</scope>
    <source>
        <strain evidence="1">ISS2496</strain>
    </source>
</reference>
<protein>
    <submittedName>
        <fullName evidence="1">Uncharacterized protein</fullName>
    </submittedName>
</protein>
<dbReference type="OrthoDB" id="10434294at2759"/>
<evidence type="ECO:0000313" key="2">
    <source>
        <dbReference type="Proteomes" id="UP000054783"/>
    </source>
</evidence>
<dbReference type="Proteomes" id="UP000054783">
    <property type="component" value="Unassembled WGS sequence"/>
</dbReference>
<gene>
    <name evidence="1" type="ORF">T12_801</name>
</gene>
<organism evidence="1 2">
    <name type="scientific">Trichinella patagoniensis</name>
    <dbReference type="NCBI Taxonomy" id="990121"/>
    <lineage>
        <taxon>Eukaryota</taxon>
        <taxon>Metazoa</taxon>
        <taxon>Ecdysozoa</taxon>
        <taxon>Nematoda</taxon>
        <taxon>Enoplea</taxon>
        <taxon>Dorylaimia</taxon>
        <taxon>Trichinellida</taxon>
        <taxon>Trichinellidae</taxon>
        <taxon>Trichinella</taxon>
    </lineage>
</organism>
<sequence length="45" mass="4955">MDLMSGSLKLRLKVEQAIGVVVEQIYQGSSEEDDEAVALWKSDVS</sequence>
<keyword evidence="2" id="KW-1185">Reference proteome</keyword>